<dbReference type="EMBL" id="UINC01001765">
    <property type="protein sequence ID" value="SUZ88329.1"/>
    <property type="molecule type" value="Genomic_DNA"/>
</dbReference>
<dbReference type="InterPro" id="IPR041726">
    <property type="entry name" value="ACAD10_11_N"/>
</dbReference>
<protein>
    <recommendedName>
        <fullName evidence="1">Aminoglycoside phosphotransferase domain-containing protein</fullName>
    </recommendedName>
</protein>
<dbReference type="InterPro" id="IPR002575">
    <property type="entry name" value="Aminoglycoside_PTrfase"/>
</dbReference>
<dbReference type="CDD" id="cd05154">
    <property type="entry name" value="ACAD10_11_N-like"/>
    <property type="match status" value="1"/>
</dbReference>
<sequence length="338" mass="37257">VVQGIEETPVTEWLSGRVKTLSEPLEFDLITGGHSNLTYRVTDQRGRRWVLRRPPLDHVLSGAHDMVREHRLLSSLADSAVPVPHVVGLCTDPEIIGADFYVTDFVDGHVLRDQNSAAVVPAEKRGHLGEQLVGALAAVHSVDLESTGLSDLGKREAYVARQLRTWLRQFNAMTARELPLIERVHDVLANDIPEQREATLIHGDFRLDNCLVSDEGEVAAVLDWEISTLGDPLADLGILLAYWSEPIDEFLPLGDAATIADGFPSRTDLVASYQIQTGRDTSEIEFFFAFASWRLACILEGVHARYLGGANPEIPDEVELFPESVVRLAERAASILGI</sequence>
<evidence type="ECO:0000313" key="2">
    <source>
        <dbReference type="EMBL" id="SUZ88329.1"/>
    </source>
</evidence>
<gene>
    <name evidence="2" type="ORF">METZ01_LOCUS41183</name>
</gene>
<dbReference type="InterPro" id="IPR011009">
    <property type="entry name" value="Kinase-like_dom_sf"/>
</dbReference>
<dbReference type="PANTHER" id="PTHR47829">
    <property type="entry name" value="HYDROLASE, PUTATIVE (AFU_ORTHOLOGUE AFUA_1G12880)-RELATED"/>
    <property type="match status" value="1"/>
</dbReference>
<dbReference type="InterPro" id="IPR052898">
    <property type="entry name" value="ACAD10-like"/>
</dbReference>
<evidence type="ECO:0000259" key="1">
    <source>
        <dbReference type="Pfam" id="PF01636"/>
    </source>
</evidence>
<dbReference type="AlphaFoldDB" id="A0A381RBT9"/>
<proteinExistence type="predicted"/>
<feature type="non-terminal residue" evidence="2">
    <location>
        <position position="1"/>
    </location>
</feature>
<dbReference type="PANTHER" id="PTHR47829:SF1">
    <property type="entry name" value="HAD FAMILY PHOSPHATASE"/>
    <property type="match status" value="1"/>
</dbReference>
<dbReference type="Gene3D" id="3.90.1200.10">
    <property type="match status" value="1"/>
</dbReference>
<dbReference type="Pfam" id="PF01636">
    <property type="entry name" value="APH"/>
    <property type="match status" value="1"/>
</dbReference>
<reference evidence="2" key="1">
    <citation type="submission" date="2018-05" db="EMBL/GenBank/DDBJ databases">
        <authorList>
            <person name="Lanie J.A."/>
            <person name="Ng W.-L."/>
            <person name="Kazmierczak K.M."/>
            <person name="Andrzejewski T.M."/>
            <person name="Davidsen T.M."/>
            <person name="Wayne K.J."/>
            <person name="Tettelin H."/>
            <person name="Glass J.I."/>
            <person name="Rusch D."/>
            <person name="Podicherti R."/>
            <person name="Tsui H.-C.T."/>
            <person name="Winkler M.E."/>
        </authorList>
    </citation>
    <scope>NUCLEOTIDE SEQUENCE</scope>
</reference>
<name>A0A381RBT9_9ZZZZ</name>
<dbReference type="Gene3D" id="3.30.200.20">
    <property type="entry name" value="Phosphorylase Kinase, domain 1"/>
    <property type="match status" value="1"/>
</dbReference>
<accession>A0A381RBT9</accession>
<feature type="domain" description="Aminoglycoside phosphotransferase" evidence="1">
    <location>
        <begin position="29"/>
        <end position="250"/>
    </location>
</feature>
<dbReference type="SUPFAM" id="SSF56112">
    <property type="entry name" value="Protein kinase-like (PK-like)"/>
    <property type="match status" value="1"/>
</dbReference>
<organism evidence="2">
    <name type="scientific">marine metagenome</name>
    <dbReference type="NCBI Taxonomy" id="408172"/>
    <lineage>
        <taxon>unclassified sequences</taxon>
        <taxon>metagenomes</taxon>
        <taxon>ecological metagenomes</taxon>
    </lineage>
</organism>